<keyword evidence="2" id="KW-1185">Reference proteome</keyword>
<accession>A0ABR3BCW4</accession>
<gene>
    <name evidence="1" type="ORF">J3Q64DRAFT_1632415</name>
</gene>
<evidence type="ECO:0008006" key="3">
    <source>
        <dbReference type="Google" id="ProtNLM"/>
    </source>
</evidence>
<comment type="caution">
    <text evidence="1">The sequence shown here is derived from an EMBL/GenBank/DDBJ whole genome shotgun (WGS) entry which is preliminary data.</text>
</comment>
<feature type="non-terminal residue" evidence="1">
    <location>
        <position position="1"/>
    </location>
</feature>
<proteinExistence type="predicted"/>
<dbReference type="Proteomes" id="UP001448207">
    <property type="component" value="Unassembled WGS sequence"/>
</dbReference>
<evidence type="ECO:0000313" key="2">
    <source>
        <dbReference type="Proteomes" id="UP001448207"/>
    </source>
</evidence>
<name>A0ABR3BCW4_PHYBL</name>
<reference evidence="1 2" key="1">
    <citation type="submission" date="2024-04" db="EMBL/GenBank/DDBJ databases">
        <title>Symmetric and asymmetric DNA N6-adenine methylation regulates different biological responses in Mucorales.</title>
        <authorList>
            <consortium name="Lawrence Berkeley National Laboratory"/>
            <person name="Lax C."/>
            <person name="Mondo S.J."/>
            <person name="Osorio-Concepcion M."/>
            <person name="Muszewska A."/>
            <person name="Corrochano-Luque M."/>
            <person name="Gutierrez G."/>
            <person name="Riley R."/>
            <person name="Lipzen A."/>
            <person name="Guo J."/>
            <person name="Hundley H."/>
            <person name="Amirebrahimi M."/>
            <person name="Ng V."/>
            <person name="Lorenzo-Gutierrez D."/>
            <person name="Binder U."/>
            <person name="Yang J."/>
            <person name="Song Y."/>
            <person name="Canovas D."/>
            <person name="Navarro E."/>
            <person name="Freitag M."/>
            <person name="Gabaldon T."/>
            <person name="Grigoriev I.V."/>
            <person name="Corrochano L.M."/>
            <person name="Nicolas F.E."/>
            <person name="Garre V."/>
        </authorList>
    </citation>
    <scope>NUCLEOTIDE SEQUENCE [LARGE SCALE GENOMIC DNA]</scope>
    <source>
        <strain evidence="1 2">L51</strain>
    </source>
</reference>
<sequence length="99" mass="11280">YSKFKPRQESELDLPRSWNPKDVIRTGIQITYSIHYNALNVPSCASSIPQNEKVPAGMKMYWNCKVCRDTFSFTLDQVAAHIETCGSKLKKLPADEQNT</sequence>
<organism evidence="1 2">
    <name type="scientific">Phycomyces blakesleeanus</name>
    <dbReference type="NCBI Taxonomy" id="4837"/>
    <lineage>
        <taxon>Eukaryota</taxon>
        <taxon>Fungi</taxon>
        <taxon>Fungi incertae sedis</taxon>
        <taxon>Mucoromycota</taxon>
        <taxon>Mucoromycotina</taxon>
        <taxon>Mucoromycetes</taxon>
        <taxon>Mucorales</taxon>
        <taxon>Phycomycetaceae</taxon>
        <taxon>Phycomyces</taxon>
    </lineage>
</organism>
<protein>
    <recommendedName>
        <fullName evidence="3">SAGA-associated factor 11</fullName>
    </recommendedName>
</protein>
<evidence type="ECO:0000313" key="1">
    <source>
        <dbReference type="EMBL" id="KAL0096684.1"/>
    </source>
</evidence>
<dbReference type="EMBL" id="JBCLYO010000001">
    <property type="protein sequence ID" value="KAL0096684.1"/>
    <property type="molecule type" value="Genomic_DNA"/>
</dbReference>